<evidence type="ECO:0000256" key="2">
    <source>
        <dbReference type="ARBA" id="ARBA00022679"/>
    </source>
</evidence>
<proteinExistence type="predicted"/>
<dbReference type="GO" id="GO:0032259">
    <property type="term" value="P:methylation"/>
    <property type="evidence" value="ECO:0007669"/>
    <property type="project" value="UniProtKB-KW"/>
</dbReference>
<evidence type="ECO:0000256" key="1">
    <source>
        <dbReference type="ARBA" id="ARBA00022603"/>
    </source>
</evidence>
<dbReference type="Proteomes" id="UP000063308">
    <property type="component" value="Chromosome"/>
</dbReference>
<dbReference type="RefSeq" id="WP_028173171.1">
    <property type="nucleotide sequence ID" value="NZ_AXAX01000006.1"/>
</dbReference>
<dbReference type="InterPro" id="IPR007072">
    <property type="entry name" value="RNMT_CmcI"/>
</dbReference>
<dbReference type="GO" id="GO:0071770">
    <property type="term" value="P:DIM/DIP cell wall layer assembly"/>
    <property type="evidence" value="ECO:0007669"/>
    <property type="project" value="TreeGrafter"/>
</dbReference>
<dbReference type="GO" id="GO:0005886">
    <property type="term" value="C:plasma membrane"/>
    <property type="evidence" value="ECO:0007669"/>
    <property type="project" value="TreeGrafter"/>
</dbReference>
<gene>
    <name evidence="3" type="ORF">NK6_794</name>
</gene>
<dbReference type="GO" id="GO:0008610">
    <property type="term" value="P:lipid biosynthetic process"/>
    <property type="evidence" value="ECO:0007669"/>
    <property type="project" value="InterPro"/>
</dbReference>
<dbReference type="InterPro" id="IPR029063">
    <property type="entry name" value="SAM-dependent_MTases_sf"/>
</dbReference>
<organism evidence="3 4">
    <name type="scientific">Bradyrhizobium diazoefficiens</name>
    <dbReference type="NCBI Taxonomy" id="1355477"/>
    <lineage>
        <taxon>Bacteria</taxon>
        <taxon>Pseudomonadati</taxon>
        <taxon>Pseudomonadota</taxon>
        <taxon>Alphaproteobacteria</taxon>
        <taxon>Hyphomicrobiales</taxon>
        <taxon>Nitrobacteraceae</taxon>
        <taxon>Bradyrhizobium</taxon>
    </lineage>
</organism>
<sequence length="252" mass="28232">MILIDEKDGWISPDNGASKLTFASKEGFELISKVWLRATWDAKYVYNFAWMGRPIIQLPDDLIRLQELIWQLKPDVIVETGIAHGGSLIFHAGLLQVIGRGRVIGVDIEIRPHNRKAIEEHKLFPSITLIEGSSVAPETIAKVSSLIAPDERVLVILDAKHSKDHVLAELAAYSPLINVGSYILACDGIMEMVEGAPRSAPDWSWNNPRQAALQFVEQNPDFRIEEPELPFREGVSAARVSYWPDSYIKRIA</sequence>
<dbReference type="PANTHER" id="PTHR40048">
    <property type="entry name" value="RHAMNOSYL O-METHYLTRANSFERASE"/>
    <property type="match status" value="1"/>
</dbReference>
<dbReference type="SUPFAM" id="SSF53335">
    <property type="entry name" value="S-adenosyl-L-methionine-dependent methyltransferases"/>
    <property type="match status" value="1"/>
</dbReference>
<dbReference type="GO" id="GO:0008168">
    <property type="term" value="F:methyltransferase activity"/>
    <property type="evidence" value="ECO:0007669"/>
    <property type="project" value="UniProtKB-KW"/>
</dbReference>
<keyword evidence="2" id="KW-0808">Transferase</keyword>
<dbReference type="PANTHER" id="PTHR40048:SF1">
    <property type="entry name" value="RHAMNOSYL O-METHYLTRANSFERASE"/>
    <property type="match status" value="1"/>
</dbReference>
<name>A0A0E4BKH7_9BRAD</name>
<dbReference type="Gene3D" id="3.40.50.150">
    <property type="entry name" value="Vaccinia Virus protein VP39"/>
    <property type="match status" value="1"/>
</dbReference>
<dbReference type="AlphaFoldDB" id="A0A0E4BKH7"/>
<accession>A0A0E4BKH7</accession>
<protein>
    <submittedName>
        <fullName evidence="3">Uncharacterized protein</fullName>
    </submittedName>
</protein>
<evidence type="ECO:0000313" key="3">
    <source>
        <dbReference type="EMBL" id="BAR53979.1"/>
    </source>
</evidence>
<evidence type="ECO:0000313" key="4">
    <source>
        <dbReference type="Proteomes" id="UP000063308"/>
    </source>
</evidence>
<keyword evidence="1" id="KW-0489">Methyltransferase</keyword>
<dbReference type="EMBL" id="AP014685">
    <property type="protein sequence ID" value="BAR53979.1"/>
    <property type="molecule type" value="Genomic_DNA"/>
</dbReference>
<reference evidence="3 4" key="1">
    <citation type="submission" date="2014-11" db="EMBL/GenBank/DDBJ databases">
        <title>Symbiosis island explosion on the genome of extra-slow-growing strains of soybean bradyrhizobia with massive insertion sequences.</title>
        <authorList>
            <person name="Iida T."/>
            <person name="Minamisawa K."/>
        </authorList>
    </citation>
    <scope>NUCLEOTIDE SEQUENCE [LARGE SCALE GENOMIC DNA]</scope>
    <source>
        <strain evidence="3 4">NK6</strain>
    </source>
</reference>
<dbReference type="Pfam" id="PF04989">
    <property type="entry name" value="RMNT_CmcI"/>
    <property type="match status" value="1"/>
</dbReference>